<dbReference type="GO" id="GO:0008233">
    <property type="term" value="F:peptidase activity"/>
    <property type="evidence" value="ECO:0007669"/>
    <property type="project" value="UniProtKB-KW"/>
</dbReference>
<organism evidence="9 10">
    <name type="scientific">Aequorivita viscosa</name>
    <dbReference type="NCBI Taxonomy" id="797419"/>
    <lineage>
        <taxon>Bacteria</taxon>
        <taxon>Pseudomonadati</taxon>
        <taxon>Bacteroidota</taxon>
        <taxon>Flavobacteriia</taxon>
        <taxon>Flavobacteriales</taxon>
        <taxon>Flavobacteriaceae</taxon>
        <taxon>Aequorivita</taxon>
    </lineage>
</organism>
<sequence>MCYETSLTKTKKQVQEHLYKEIAFPEKYESYYHRSGFTHPNLQLIKMDEPNTIYPAMWGYVPNWAMGDVSGFRKKYNTLNIKSETLFKGLSKEAAHENRCLIIADGFFEPHRSSGTSIPYFCYIPSDKFDDGRDLFVFGGIYSVLEEAPNKLTCSILTMEANSFFTKVHNIKKRQPLVFDERLYQEWFNADLNEKDIMELMRNGFTSKRFKAHPVSSDLYKRNINTNTPSILKEVPPPNLLF</sequence>
<dbReference type="InterPro" id="IPR036590">
    <property type="entry name" value="SRAP-like"/>
</dbReference>
<dbReference type="GO" id="GO:0003697">
    <property type="term" value="F:single-stranded DNA binding"/>
    <property type="evidence" value="ECO:0007669"/>
    <property type="project" value="InterPro"/>
</dbReference>
<name>A0A1M6GH85_9FLAO</name>
<evidence type="ECO:0000256" key="6">
    <source>
        <dbReference type="ARBA" id="ARBA00023125"/>
    </source>
</evidence>
<dbReference type="EC" id="3.4.-.-" evidence="8"/>
<dbReference type="OrthoDB" id="9782620at2"/>
<keyword evidence="4 8" id="KW-0378">Hydrolase</keyword>
<evidence type="ECO:0000256" key="3">
    <source>
        <dbReference type="ARBA" id="ARBA00022763"/>
    </source>
</evidence>
<gene>
    <name evidence="9" type="ORF">SAMN04487908_10982</name>
</gene>
<dbReference type="Proteomes" id="UP000184172">
    <property type="component" value="Unassembled WGS sequence"/>
</dbReference>
<accession>A0A1M6GH85</accession>
<comment type="similarity">
    <text evidence="1 8">Belongs to the SOS response-associated peptidase family.</text>
</comment>
<keyword evidence="6" id="KW-0238">DNA-binding</keyword>
<keyword evidence="10" id="KW-1185">Reference proteome</keyword>
<dbReference type="RefSeq" id="WP_073217331.1">
    <property type="nucleotide sequence ID" value="NZ_FNNS01000011.1"/>
</dbReference>
<evidence type="ECO:0000313" key="10">
    <source>
        <dbReference type="Proteomes" id="UP000184172"/>
    </source>
</evidence>
<reference evidence="10" key="1">
    <citation type="submission" date="2016-11" db="EMBL/GenBank/DDBJ databases">
        <authorList>
            <person name="Varghese N."/>
            <person name="Submissions S."/>
        </authorList>
    </citation>
    <scope>NUCLEOTIDE SEQUENCE [LARGE SCALE GENOMIC DNA]</scope>
    <source>
        <strain evidence="10">DSM 26349</strain>
    </source>
</reference>
<dbReference type="PANTHER" id="PTHR13604:SF0">
    <property type="entry name" value="ABASIC SITE PROCESSING PROTEIN HMCES"/>
    <property type="match status" value="1"/>
</dbReference>
<dbReference type="AlphaFoldDB" id="A0A1M6GH85"/>
<keyword evidence="2 8" id="KW-0645">Protease</keyword>
<dbReference type="GO" id="GO:0006508">
    <property type="term" value="P:proteolysis"/>
    <property type="evidence" value="ECO:0007669"/>
    <property type="project" value="UniProtKB-KW"/>
</dbReference>
<dbReference type="GO" id="GO:0016829">
    <property type="term" value="F:lyase activity"/>
    <property type="evidence" value="ECO:0007669"/>
    <property type="project" value="UniProtKB-KW"/>
</dbReference>
<evidence type="ECO:0000256" key="5">
    <source>
        <dbReference type="ARBA" id="ARBA00023124"/>
    </source>
</evidence>
<dbReference type="SUPFAM" id="SSF143081">
    <property type="entry name" value="BB1717-like"/>
    <property type="match status" value="1"/>
</dbReference>
<evidence type="ECO:0000256" key="4">
    <source>
        <dbReference type="ARBA" id="ARBA00022801"/>
    </source>
</evidence>
<evidence type="ECO:0000256" key="8">
    <source>
        <dbReference type="RuleBase" id="RU364100"/>
    </source>
</evidence>
<evidence type="ECO:0000256" key="7">
    <source>
        <dbReference type="ARBA" id="ARBA00023239"/>
    </source>
</evidence>
<dbReference type="GO" id="GO:0106300">
    <property type="term" value="P:protein-DNA covalent cross-linking repair"/>
    <property type="evidence" value="ECO:0007669"/>
    <property type="project" value="InterPro"/>
</dbReference>
<keyword evidence="5" id="KW-0190">Covalent protein-DNA linkage</keyword>
<protein>
    <recommendedName>
        <fullName evidence="8">Abasic site processing protein</fullName>
        <ecNumber evidence="8">3.4.-.-</ecNumber>
    </recommendedName>
</protein>
<evidence type="ECO:0000256" key="1">
    <source>
        <dbReference type="ARBA" id="ARBA00008136"/>
    </source>
</evidence>
<dbReference type="STRING" id="797419.SAMN05216556_11132"/>
<keyword evidence="7" id="KW-0456">Lyase</keyword>
<dbReference type="Pfam" id="PF02586">
    <property type="entry name" value="SRAP"/>
    <property type="match status" value="1"/>
</dbReference>
<dbReference type="InterPro" id="IPR003738">
    <property type="entry name" value="SRAP"/>
</dbReference>
<dbReference type="PANTHER" id="PTHR13604">
    <property type="entry name" value="DC12-RELATED"/>
    <property type="match status" value="1"/>
</dbReference>
<proteinExistence type="inferred from homology"/>
<evidence type="ECO:0000256" key="2">
    <source>
        <dbReference type="ARBA" id="ARBA00022670"/>
    </source>
</evidence>
<dbReference type="EMBL" id="FQYV01000009">
    <property type="protein sequence ID" value="SHJ09290.1"/>
    <property type="molecule type" value="Genomic_DNA"/>
</dbReference>
<keyword evidence="3" id="KW-0227">DNA damage</keyword>
<dbReference type="Gene3D" id="3.90.1680.10">
    <property type="entry name" value="SOS response associated peptidase-like"/>
    <property type="match status" value="1"/>
</dbReference>
<evidence type="ECO:0000313" key="9">
    <source>
        <dbReference type="EMBL" id="SHJ09290.1"/>
    </source>
</evidence>